<feature type="transmembrane region" description="Helical" evidence="2">
    <location>
        <begin position="407"/>
        <end position="427"/>
    </location>
</feature>
<proteinExistence type="predicted"/>
<comment type="caution">
    <text evidence="3">The sequence shown here is derived from an EMBL/GenBank/DDBJ whole genome shotgun (WGS) entry which is preliminary data.</text>
</comment>
<dbReference type="EMBL" id="MLFU01000053">
    <property type="protein sequence ID" value="KAK1490173.1"/>
    <property type="molecule type" value="Genomic_DNA"/>
</dbReference>
<evidence type="ECO:0000313" key="3">
    <source>
        <dbReference type="EMBL" id="KAK1490173.1"/>
    </source>
</evidence>
<feature type="transmembrane region" description="Helical" evidence="2">
    <location>
        <begin position="369"/>
        <end position="395"/>
    </location>
</feature>
<sequence length="485" mass="53690">MIEVDGQTFALTTSHGPEDEIAAGGDNDAPSLAELIKRFEDGEPESPSLSESSSPTIFPVSQTLPEFDEALDTPTVLRQQHVPAEDSSCEIVESWDPLEVWDDWELVLVEPAHRRPNLVLQSEPHADTENTKTRGEVITFVDFDIASFDGALPWSVLIISGMSGTIEGLLSSSPSYTLFGGNKTQELWNVRLLQGDLQAGDSGSWVIRESDHCLLGMVIARSAGSAYMVSFKRLRQSIEEAKGLAPNSIRLPTFSRGGVFSRSHACPQPASQVPTDLPLHRQPTLFTRLTNEGGMLGLHVLHTLLAYVMLWLRSMSNMISFKEDRLILIRDSSETQARFKSSSHGSQLNSYTTTLSPANSSIVLIFRSCIVFVLWLFSSVMVPVSVVAIVCFYYSQVFALESSEVAIGFYIWLHMYMVAILDTLLPLPADAYKDHYLSPRRNFVCQVGAFLMFEILSCSLFIYIFAVDIGMCGDASEVDRKSSFT</sequence>
<dbReference type="GeneID" id="85411092"/>
<feature type="transmembrane region" description="Helical" evidence="2">
    <location>
        <begin position="447"/>
        <end position="466"/>
    </location>
</feature>
<dbReference type="RefSeq" id="XP_060378502.1">
    <property type="nucleotide sequence ID" value="XM_060526854.1"/>
</dbReference>
<organism evidence="3 4">
    <name type="scientific">Colletotrichum tamarilloi</name>
    <dbReference type="NCBI Taxonomy" id="1209934"/>
    <lineage>
        <taxon>Eukaryota</taxon>
        <taxon>Fungi</taxon>
        <taxon>Dikarya</taxon>
        <taxon>Ascomycota</taxon>
        <taxon>Pezizomycotina</taxon>
        <taxon>Sordariomycetes</taxon>
        <taxon>Hypocreomycetidae</taxon>
        <taxon>Glomerellales</taxon>
        <taxon>Glomerellaceae</taxon>
        <taxon>Colletotrichum</taxon>
        <taxon>Colletotrichum acutatum species complex</taxon>
    </lineage>
</organism>
<evidence type="ECO:0000256" key="1">
    <source>
        <dbReference type="SAM" id="MobiDB-lite"/>
    </source>
</evidence>
<evidence type="ECO:0000256" key="2">
    <source>
        <dbReference type="SAM" id="Phobius"/>
    </source>
</evidence>
<keyword evidence="2" id="KW-1133">Transmembrane helix</keyword>
<accession>A0ABQ9QZA2</accession>
<gene>
    <name evidence="3" type="ORF">CTAM01_10842</name>
</gene>
<feature type="transmembrane region" description="Helical" evidence="2">
    <location>
        <begin position="293"/>
        <end position="312"/>
    </location>
</feature>
<keyword evidence="2" id="KW-0472">Membrane</keyword>
<reference evidence="3 4" key="1">
    <citation type="submission" date="2016-10" db="EMBL/GenBank/DDBJ databases">
        <title>The genome sequence of Colletotrichum fioriniae PJ7.</title>
        <authorList>
            <person name="Baroncelli R."/>
        </authorList>
    </citation>
    <scope>NUCLEOTIDE SEQUENCE [LARGE SCALE GENOMIC DNA]</scope>
    <source>
        <strain evidence="3 4">Tom-12</strain>
    </source>
</reference>
<feature type="region of interest" description="Disordered" evidence="1">
    <location>
        <begin position="1"/>
        <end position="30"/>
    </location>
</feature>
<keyword evidence="4" id="KW-1185">Reference proteome</keyword>
<keyword evidence="2" id="KW-0812">Transmembrane</keyword>
<dbReference type="Proteomes" id="UP001227543">
    <property type="component" value="Unassembled WGS sequence"/>
</dbReference>
<evidence type="ECO:0000313" key="4">
    <source>
        <dbReference type="Proteomes" id="UP001227543"/>
    </source>
</evidence>
<name>A0ABQ9QZA2_9PEZI</name>
<protein>
    <submittedName>
        <fullName evidence="3">Protein PNG1</fullName>
    </submittedName>
</protein>